<gene>
    <name evidence="1" type="ORF">ABLO99_04740</name>
</gene>
<name>A0AAU7Q0P8_9RICK</name>
<evidence type="ECO:0000313" key="1">
    <source>
        <dbReference type="EMBL" id="XBS66573.1"/>
    </source>
</evidence>
<sequence length="50" mass="5854">MLKEISDKYNIRSIREDATYDIRSVHKECRILSLLFGLAKICSAIRKKQV</sequence>
<dbReference type="AlphaFoldDB" id="A0AAU7Q0P8"/>
<organism evidence="1">
    <name type="scientific">Wolbachia endosymbiont of Armadillidium arcangelii</name>
    <dbReference type="NCBI Taxonomy" id="3158571"/>
    <lineage>
        <taxon>Bacteria</taxon>
        <taxon>Pseudomonadati</taxon>
        <taxon>Pseudomonadota</taxon>
        <taxon>Alphaproteobacteria</taxon>
        <taxon>Rickettsiales</taxon>
        <taxon>Anaplasmataceae</taxon>
        <taxon>Wolbachieae</taxon>
        <taxon>Wolbachia</taxon>
    </lineage>
</organism>
<proteinExistence type="predicted"/>
<dbReference type="RefSeq" id="WP_153295501.1">
    <property type="nucleotide sequence ID" value="NZ_CP157942.1"/>
</dbReference>
<protein>
    <recommendedName>
        <fullName evidence="2">Transposase</fullName>
    </recommendedName>
</protein>
<dbReference type="EMBL" id="CP157942">
    <property type="protein sequence ID" value="XBS66573.1"/>
    <property type="molecule type" value="Genomic_DNA"/>
</dbReference>
<reference evidence="1" key="1">
    <citation type="submission" date="2024-06" db="EMBL/GenBank/DDBJ databases">
        <authorList>
            <person name="Dussert Y."/>
            <person name="Peccoud J."/>
            <person name="Pigeault R."/>
        </authorList>
    </citation>
    <scope>NUCLEOTIDE SEQUENCE</scope>
    <source>
        <strain evidence="1">WArc</strain>
    </source>
</reference>
<evidence type="ECO:0008006" key="2">
    <source>
        <dbReference type="Google" id="ProtNLM"/>
    </source>
</evidence>
<accession>A0AAU7Q0P8</accession>